<gene>
    <name evidence="2" type="ORF">Aru02nite_24410</name>
</gene>
<feature type="region of interest" description="Disordered" evidence="1">
    <location>
        <begin position="46"/>
        <end position="66"/>
    </location>
</feature>
<keyword evidence="3" id="KW-1185">Reference proteome</keyword>
<dbReference type="AlphaFoldDB" id="A0A8J3J410"/>
<feature type="region of interest" description="Disordered" evidence="1">
    <location>
        <begin position="1"/>
        <end position="31"/>
    </location>
</feature>
<evidence type="ECO:0000313" key="3">
    <source>
        <dbReference type="Proteomes" id="UP000612808"/>
    </source>
</evidence>
<dbReference type="Proteomes" id="UP000612808">
    <property type="component" value="Unassembled WGS sequence"/>
</dbReference>
<sequence>MREPFLCPAGREPAFPSDRAERLHPYSPAAHGRRRPVLILAHHIKDGDQAPRPGADHGAGLAIQGGTDGRSVRHIAVHPAGWENAPGGGGYRPTAFGPAL</sequence>
<feature type="region of interest" description="Disordered" evidence="1">
    <location>
        <begin position="80"/>
        <end position="100"/>
    </location>
</feature>
<name>A0A8J3J410_9ACTN</name>
<proteinExistence type="predicted"/>
<accession>A0A8J3J410</accession>
<protein>
    <submittedName>
        <fullName evidence="2">Uncharacterized protein</fullName>
    </submittedName>
</protein>
<evidence type="ECO:0000313" key="2">
    <source>
        <dbReference type="EMBL" id="GID11552.1"/>
    </source>
</evidence>
<organism evidence="2 3">
    <name type="scientific">Actinocatenispora rupis</name>
    <dbReference type="NCBI Taxonomy" id="519421"/>
    <lineage>
        <taxon>Bacteria</taxon>
        <taxon>Bacillati</taxon>
        <taxon>Actinomycetota</taxon>
        <taxon>Actinomycetes</taxon>
        <taxon>Micromonosporales</taxon>
        <taxon>Micromonosporaceae</taxon>
        <taxon>Actinocatenispora</taxon>
    </lineage>
</organism>
<dbReference type="EMBL" id="BOMB01000012">
    <property type="protein sequence ID" value="GID11552.1"/>
    <property type="molecule type" value="Genomic_DNA"/>
</dbReference>
<comment type="caution">
    <text evidence="2">The sequence shown here is derived from an EMBL/GenBank/DDBJ whole genome shotgun (WGS) entry which is preliminary data.</text>
</comment>
<reference evidence="2" key="1">
    <citation type="submission" date="2021-01" db="EMBL/GenBank/DDBJ databases">
        <title>Whole genome shotgun sequence of Actinocatenispora rupis NBRC 107355.</title>
        <authorList>
            <person name="Komaki H."/>
            <person name="Tamura T."/>
        </authorList>
    </citation>
    <scope>NUCLEOTIDE SEQUENCE</scope>
    <source>
        <strain evidence="2">NBRC 107355</strain>
    </source>
</reference>
<evidence type="ECO:0000256" key="1">
    <source>
        <dbReference type="SAM" id="MobiDB-lite"/>
    </source>
</evidence>